<reference evidence="3" key="1">
    <citation type="journal article" date="2009" name="PLoS Genet.">
        <title>Sequencing, mapping, and analysis of 27,455 maize full-length cDNAs.</title>
        <authorList>
            <person name="Soderlund C."/>
            <person name="Descour A."/>
            <person name="Kudrna D."/>
            <person name="Bomhoff M."/>
            <person name="Boyd L."/>
            <person name="Currie J."/>
            <person name="Angelova A."/>
            <person name="Collura K."/>
            <person name="Wissotski M."/>
            <person name="Ashley E."/>
            <person name="Morrow D."/>
            <person name="Fernandes J."/>
            <person name="Walbot V."/>
            <person name="Yu Y."/>
        </authorList>
    </citation>
    <scope>NUCLEOTIDE SEQUENCE</scope>
    <source>
        <strain evidence="3">B73</strain>
    </source>
</reference>
<dbReference type="GeneID" id="100502277"/>
<keyword evidence="2" id="KW-0732">Signal</keyword>
<dbReference type="RefSeq" id="NP_001183683.1">
    <property type="nucleotide sequence ID" value="NM_001196754.1"/>
</dbReference>
<evidence type="ECO:0000256" key="2">
    <source>
        <dbReference type="SAM" id="SignalP"/>
    </source>
</evidence>
<organism evidence="3">
    <name type="scientific">Zea mays</name>
    <name type="common">Maize</name>
    <dbReference type="NCBI Taxonomy" id="4577"/>
    <lineage>
        <taxon>Eukaryota</taxon>
        <taxon>Viridiplantae</taxon>
        <taxon>Streptophyta</taxon>
        <taxon>Embryophyta</taxon>
        <taxon>Tracheophyta</taxon>
        <taxon>Spermatophyta</taxon>
        <taxon>Magnoliopsida</taxon>
        <taxon>Liliopsida</taxon>
        <taxon>Poales</taxon>
        <taxon>Poaceae</taxon>
        <taxon>PACMAD clade</taxon>
        <taxon>Panicoideae</taxon>
        <taxon>Andropogonodae</taxon>
        <taxon>Andropogoneae</taxon>
        <taxon>Tripsacinae</taxon>
        <taxon>Zea</taxon>
    </lineage>
</organism>
<sequence>MAPISLAATSLLLLSPAAVFPALAQPSSSLRACSPASSRARETSLLTALPVCSAMVKPSLPWMPEFLCSFSWPPSSFRRAPISSAPPRASWDSPSRRSVPGRGRRTRPARIFAWSPAVYQYRGLARTRTVKIVPARTPWYPCSLLGRPSAASRPPSCSAASNLCRSSY</sequence>
<feature type="region of interest" description="Disordered" evidence="1">
    <location>
        <begin position="84"/>
        <end position="104"/>
    </location>
</feature>
<dbReference type="EMBL" id="BT087603">
    <property type="protein sequence ID" value="ACR37956.1"/>
    <property type="molecule type" value="mRNA"/>
</dbReference>
<dbReference type="KEGG" id="zma:100502277"/>
<evidence type="ECO:0008006" key="4">
    <source>
        <dbReference type="Google" id="ProtNLM"/>
    </source>
</evidence>
<accession>C4J9V6</accession>
<feature type="chain" id="PRO_5002939181" description="Secreted protein" evidence="2">
    <location>
        <begin position="25"/>
        <end position="168"/>
    </location>
</feature>
<protein>
    <recommendedName>
        <fullName evidence="4">Secreted protein</fullName>
    </recommendedName>
</protein>
<feature type="signal peptide" evidence="2">
    <location>
        <begin position="1"/>
        <end position="24"/>
    </location>
</feature>
<evidence type="ECO:0000256" key="1">
    <source>
        <dbReference type="SAM" id="MobiDB-lite"/>
    </source>
</evidence>
<evidence type="ECO:0000313" key="3">
    <source>
        <dbReference type="EMBL" id="ACR37956.1"/>
    </source>
</evidence>
<name>C4J9V6_MAIZE</name>
<dbReference type="AlphaFoldDB" id="C4J9V6"/>
<proteinExistence type="evidence at transcript level"/>